<evidence type="ECO:0000313" key="6">
    <source>
        <dbReference type="Proteomes" id="UP000237271"/>
    </source>
</evidence>
<reference evidence="5 6" key="1">
    <citation type="journal article" date="2017" name="Genome Biol. Evol.">
        <title>Phytophthora megakarya and P. palmivora, closely related causal agents of cacao black pod rot, underwent increases in genome sizes and gene numbers by different mechanisms.</title>
        <authorList>
            <person name="Ali S.S."/>
            <person name="Shao J."/>
            <person name="Lary D.J."/>
            <person name="Kronmiller B."/>
            <person name="Shen D."/>
            <person name="Strem M.D."/>
            <person name="Amoako-Attah I."/>
            <person name="Akrofi A.Y."/>
            <person name="Begoude B.A."/>
            <person name="Ten Hoopen G.M."/>
            <person name="Coulibaly K."/>
            <person name="Kebe B.I."/>
            <person name="Melnick R.L."/>
            <person name="Guiltinan M.J."/>
            <person name="Tyler B.M."/>
            <person name="Meinhardt L.W."/>
            <person name="Bailey B.A."/>
        </authorList>
    </citation>
    <scope>NUCLEOTIDE SEQUENCE [LARGE SCALE GENOMIC DNA]</scope>
    <source>
        <strain evidence="6">sbr112.9</strain>
    </source>
</reference>
<feature type="repeat" description="ANK" evidence="3">
    <location>
        <begin position="219"/>
        <end position="251"/>
    </location>
</feature>
<dbReference type="Pfam" id="PF00023">
    <property type="entry name" value="Ank"/>
    <property type="match status" value="1"/>
</dbReference>
<keyword evidence="4" id="KW-0175">Coiled coil</keyword>
<accession>A0A2P4X141</accession>
<keyword evidence="2 3" id="KW-0040">ANK repeat</keyword>
<evidence type="ECO:0000256" key="3">
    <source>
        <dbReference type="PROSITE-ProRule" id="PRU00023"/>
    </source>
</evidence>
<dbReference type="Pfam" id="PF12796">
    <property type="entry name" value="Ank_2"/>
    <property type="match status" value="1"/>
</dbReference>
<name>A0A2P4X141_9STRA</name>
<evidence type="ECO:0000256" key="4">
    <source>
        <dbReference type="SAM" id="Coils"/>
    </source>
</evidence>
<dbReference type="Proteomes" id="UP000237271">
    <property type="component" value="Unassembled WGS sequence"/>
</dbReference>
<dbReference type="SUPFAM" id="SSF48403">
    <property type="entry name" value="Ankyrin repeat"/>
    <property type="match status" value="1"/>
</dbReference>
<dbReference type="Gene3D" id="1.25.40.20">
    <property type="entry name" value="Ankyrin repeat-containing domain"/>
    <property type="match status" value="2"/>
</dbReference>
<keyword evidence="6" id="KW-1185">Reference proteome</keyword>
<keyword evidence="1" id="KW-0677">Repeat</keyword>
<dbReference type="SMART" id="SM00248">
    <property type="entry name" value="ANK"/>
    <property type="match status" value="3"/>
</dbReference>
<feature type="repeat" description="ANK" evidence="3">
    <location>
        <begin position="135"/>
        <end position="167"/>
    </location>
</feature>
<dbReference type="PANTHER" id="PTHR24173:SF74">
    <property type="entry name" value="ANKYRIN REPEAT DOMAIN-CONTAINING PROTEIN 16"/>
    <property type="match status" value="1"/>
</dbReference>
<dbReference type="PROSITE" id="PS50297">
    <property type="entry name" value="ANK_REP_REGION"/>
    <property type="match status" value="2"/>
</dbReference>
<sequence>ENDLDTAFVMSVDRIDAANATLPAVMISHRGFLRIQSSLNDTTARILCLSGEAADDLFASSGKTVSFRKLGMPTASKVIAKDKESFDDSSAVADVVYDLHVACRDGDHAACQRVLAGVEGNEAIHKLVNASSSSNGLTALHHACAGGNDNVVELLLKLGGDFDAVDLAMQTPLHVACANSDAKCARLLLRAEASAPQVPTVLYNIDEEHGGLATRRNIGGGTAMHEAARAGSPECVELLLSANARVESAADGAKDNYVFLGVGAKDVEHNTPLHAACANAHAEWAMMKEDDCNSLHKNGVSERLLIDRVESPNLRRDLEVLYLRHEAQNAKQSTLKLRKENERVVKRIESLEDELTTLHNQVDTHTIYEHQIQQLQLQMQMILQFQMSYGKHASSASVQNIVTGPLLAMHSGDTTGKSDEELALDAGLARDLGKKCLRQSQGVLAEKYFLQSLELMPLPGVNRLLDSARKLQDKSTEKQFPTETLAECPYRIGLPLSTESPPRSSKTSKIEELVKMAHKANATPQARLMLDNELNKLRSISDEEEFALACRWVEWIVALPWGDPNTGPHNDNLYAIKRNEFQQLDLIDARRIEAHRNQVARIIQRTFRKRYAVHLQTRAVAASRIQAVVRGKLARQSYKADKDQLLVARKERSDQVANQQVGTGVIAPLDVDYSTIVDPVMQRKLPHDYDIDKLIEGVLFATQQRDCIKVDATETNMRVLQLVKCVKADAVISYKSKVDKKHSSFFVWTRWGTDMDKLCACSLCGPYEDRQDAQRRFDRIAREEARPEAVDRCVLSEGGSANESGFDFLRNIVGVGGFTTSA</sequence>
<dbReference type="OrthoDB" id="206201at2759"/>
<dbReference type="PROSITE" id="PS50088">
    <property type="entry name" value="ANK_REPEAT"/>
    <property type="match status" value="2"/>
</dbReference>
<dbReference type="InterPro" id="IPR002110">
    <property type="entry name" value="Ankyrin_rpt"/>
</dbReference>
<organism evidence="5 6">
    <name type="scientific">Phytophthora palmivora</name>
    <dbReference type="NCBI Taxonomy" id="4796"/>
    <lineage>
        <taxon>Eukaryota</taxon>
        <taxon>Sar</taxon>
        <taxon>Stramenopiles</taxon>
        <taxon>Oomycota</taxon>
        <taxon>Peronosporomycetes</taxon>
        <taxon>Peronosporales</taxon>
        <taxon>Peronosporaceae</taxon>
        <taxon>Phytophthora</taxon>
    </lineage>
</organism>
<dbReference type="PANTHER" id="PTHR24173">
    <property type="entry name" value="ANKYRIN REPEAT CONTAINING"/>
    <property type="match status" value="1"/>
</dbReference>
<proteinExistence type="predicted"/>
<evidence type="ECO:0000313" key="5">
    <source>
        <dbReference type="EMBL" id="POM59268.1"/>
    </source>
</evidence>
<evidence type="ECO:0000256" key="2">
    <source>
        <dbReference type="ARBA" id="ARBA00023043"/>
    </source>
</evidence>
<dbReference type="AlphaFoldDB" id="A0A2P4X141"/>
<feature type="non-terminal residue" evidence="5">
    <location>
        <position position="1"/>
    </location>
</feature>
<gene>
    <name evidence="5" type="ORF">PHPALM_32031</name>
</gene>
<evidence type="ECO:0000256" key="1">
    <source>
        <dbReference type="ARBA" id="ARBA00022737"/>
    </source>
</evidence>
<dbReference type="InterPro" id="IPR036770">
    <property type="entry name" value="Ankyrin_rpt-contain_sf"/>
</dbReference>
<protein>
    <submittedName>
        <fullName evidence="5">Ankyrin repeat-containing protein</fullName>
    </submittedName>
</protein>
<dbReference type="EMBL" id="NCKW01017254">
    <property type="protein sequence ID" value="POM59268.1"/>
    <property type="molecule type" value="Genomic_DNA"/>
</dbReference>
<comment type="caution">
    <text evidence="5">The sequence shown here is derived from an EMBL/GenBank/DDBJ whole genome shotgun (WGS) entry which is preliminary data.</text>
</comment>
<dbReference type="PROSITE" id="PS50096">
    <property type="entry name" value="IQ"/>
    <property type="match status" value="1"/>
</dbReference>
<feature type="coiled-coil region" evidence="4">
    <location>
        <begin position="334"/>
        <end position="361"/>
    </location>
</feature>